<organism evidence="2 3">
    <name type="scientific">Actinobacillus equuli subsp. equuli</name>
    <dbReference type="NCBI Taxonomy" id="202947"/>
    <lineage>
        <taxon>Bacteria</taxon>
        <taxon>Pseudomonadati</taxon>
        <taxon>Pseudomonadota</taxon>
        <taxon>Gammaproteobacteria</taxon>
        <taxon>Pasteurellales</taxon>
        <taxon>Pasteurellaceae</taxon>
        <taxon>Actinobacillus</taxon>
    </lineage>
</organism>
<dbReference type="RefSeq" id="WP_275218388.1">
    <property type="nucleotide sequence ID" value="NZ_JAPHVQ010000011.1"/>
</dbReference>
<gene>
    <name evidence="2" type="ORF">OQ257_10340</name>
</gene>
<reference evidence="2" key="1">
    <citation type="submission" date="2022-11" db="EMBL/GenBank/DDBJ databases">
        <authorList>
            <person name="Kamali M."/>
            <person name="Peak L."/>
            <person name="Go Y.Y."/>
            <person name="Balasuriya U.B.R."/>
            <person name="Carossino M."/>
        </authorList>
    </citation>
    <scope>NUCLEOTIDE SEQUENCE</scope>
    <source>
        <strain evidence="2">4524</strain>
    </source>
</reference>
<protein>
    <submittedName>
        <fullName evidence="2">Uncharacterized protein</fullName>
    </submittedName>
</protein>
<dbReference type="AlphaFoldDB" id="A0A9X4G4A2"/>
<reference evidence="2" key="2">
    <citation type="journal article" date="2023" name="Pathogens">
        <title>Pathological Features and Genomic Characterization of an Actinobacillus equuli subsp. equuli Bearing Unique Virulence-Associated Genes from an Adult Horse with Pleuropneumonia.</title>
        <authorList>
            <person name="Kamali M."/>
            <person name="Carossino M."/>
            <person name="Del Piero F."/>
            <person name="Peak L."/>
            <person name="Mitchell M.S."/>
            <person name="Willette J."/>
            <person name="Baker R."/>
            <person name="Li F."/>
            <person name="Kenez A."/>
            <person name="Balasuriya U.B.R."/>
            <person name="Go Y.Y."/>
        </authorList>
    </citation>
    <scope>NUCLEOTIDE SEQUENCE</scope>
    <source>
        <strain evidence="2">4524</strain>
    </source>
</reference>
<feature type="transmembrane region" description="Helical" evidence="1">
    <location>
        <begin position="302"/>
        <end position="320"/>
    </location>
</feature>
<proteinExistence type="predicted"/>
<name>A0A9X4G4A2_ACTEU</name>
<feature type="transmembrane region" description="Helical" evidence="1">
    <location>
        <begin position="273"/>
        <end position="296"/>
    </location>
</feature>
<feature type="transmembrane region" description="Helical" evidence="1">
    <location>
        <begin position="148"/>
        <end position="176"/>
    </location>
</feature>
<evidence type="ECO:0000313" key="3">
    <source>
        <dbReference type="Proteomes" id="UP001142444"/>
    </source>
</evidence>
<accession>A0A9X4G4A2</accession>
<dbReference type="Proteomes" id="UP001142444">
    <property type="component" value="Unassembled WGS sequence"/>
</dbReference>
<feature type="transmembrane region" description="Helical" evidence="1">
    <location>
        <begin position="7"/>
        <end position="25"/>
    </location>
</feature>
<feature type="transmembrane region" description="Helical" evidence="1">
    <location>
        <begin position="77"/>
        <end position="94"/>
    </location>
</feature>
<feature type="transmembrane region" description="Helical" evidence="1">
    <location>
        <begin position="101"/>
        <end position="118"/>
    </location>
</feature>
<keyword evidence="1" id="KW-0812">Transmembrane</keyword>
<evidence type="ECO:0000256" key="1">
    <source>
        <dbReference type="SAM" id="Phobius"/>
    </source>
</evidence>
<feature type="transmembrane region" description="Helical" evidence="1">
    <location>
        <begin position="124"/>
        <end position="141"/>
    </location>
</feature>
<keyword evidence="3" id="KW-1185">Reference proteome</keyword>
<feature type="transmembrane region" description="Helical" evidence="1">
    <location>
        <begin position="188"/>
        <end position="206"/>
    </location>
</feature>
<evidence type="ECO:0000313" key="2">
    <source>
        <dbReference type="EMBL" id="MDE8035557.1"/>
    </source>
</evidence>
<keyword evidence="1" id="KW-1133">Transmembrane helix</keyword>
<comment type="caution">
    <text evidence="2">The sequence shown here is derived from an EMBL/GenBank/DDBJ whole genome shotgun (WGS) entry which is preliminary data.</text>
</comment>
<keyword evidence="1" id="KW-0472">Membrane</keyword>
<dbReference type="EMBL" id="JAPHVQ010000011">
    <property type="protein sequence ID" value="MDE8035557.1"/>
    <property type="molecule type" value="Genomic_DNA"/>
</dbReference>
<sequence length="435" mass="50619">MTNFIKGFIGYFLFIICFIYMTGQLSDPYVRHDEWEFMIYLLPDMPNHGTPWDKTLWEGRWINYLWSFIARDFSVNANYLFFIIGYSLLCWSISSLFTENLLYKFIISISAFFCSAYADLSLWPATLSSSVWISFITLVLYKKYNKKIILLFSLSILVMSYAPLIAPCMIFIMLLNNRGFKNLLKLSSTYYIGYIIGVFIVYYLNYKYHNFLGVKIADWRNPNPIHSFQDLYLNLKKTIIFWRDLILENKLEILLSSTILFIYILKENNTNKVINILVSLFSIVALESALSIYTGVDIPTRAIIWPWFFFTAIVILALVYSNKMYIKLLGGVLALCLMLNGSERWYGFYSYESQHAKFENVLGNILGSQSNDEVYLCGNATKIKGLGNRELKPLTLALWKKNGIYLKQATEDECAQLNNIIGLQKINNKVFYKVE</sequence>